<proteinExistence type="predicted"/>
<comment type="caution">
    <text evidence="1">The sequence shown here is derived from an EMBL/GenBank/DDBJ whole genome shotgun (WGS) entry which is preliminary data.</text>
</comment>
<dbReference type="AlphaFoldDB" id="A0A5C6E5J9"/>
<protein>
    <submittedName>
        <fullName evidence="1">Uncharacterized protein</fullName>
    </submittedName>
</protein>
<keyword evidence="2" id="KW-1185">Reference proteome</keyword>
<reference evidence="1 2" key="1">
    <citation type="submission" date="2019-02" db="EMBL/GenBank/DDBJ databases">
        <title>Deep-cultivation of Planctomycetes and their phenomic and genomic characterization uncovers novel biology.</title>
        <authorList>
            <person name="Wiegand S."/>
            <person name="Jogler M."/>
            <person name="Boedeker C."/>
            <person name="Pinto D."/>
            <person name="Vollmers J."/>
            <person name="Rivas-Marin E."/>
            <person name="Kohn T."/>
            <person name="Peeters S.H."/>
            <person name="Heuer A."/>
            <person name="Rast P."/>
            <person name="Oberbeckmann S."/>
            <person name="Bunk B."/>
            <person name="Jeske O."/>
            <person name="Meyerdierks A."/>
            <person name="Storesund J.E."/>
            <person name="Kallscheuer N."/>
            <person name="Luecker S."/>
            <person name="Lage O.M."/>
            <person name="Pohl T."/>
            <person name="Merkel B.J."/>
            <person name="Hornburger P."/>
            <person name="Mueller R.-W."/>
            <person name="Bruemmer F."/>
            <person name="Labrenz M."/>
            <person name="Spormann A.M."/>
            <person name="Op Den Camp H."/>
            <person name="Overmann J."/>
            <person name="Amann R."/>
            <person name="Jetten M.S.M."/>
            <person name="Mascher T."/>
            <person name="Medema M.H."/>
            <person name="Devos D.P."/>
            <person name="Kaster A.-K."/>
            <person name="Ovreas L."/>
            <person name="Rohde M."/>
            <person name="Galperin M.Y."/>
            <person name="Jogler C."/>
        </authorList>
    </citation>
    <scope>NUCLEOTIDE SEQUENCE [LARGE SCALE GENOMIC DNA]</scope>
    <source>
        <strain evidence="1 2">Q31b</strain>
    </source>
</reference>
<evidence type="ECO:0000313" key="2">
    <source>
        <dbReference type="Proteomes" id="UP000315471"/>
    </source>
</evidence>
<dbReference type="EMBL" id="SJPY01000002">
    <property type="protein sequence ID" value="TWU44128.1"/>
    <property type="molecule type" value="Genomic_DNA"/>
</dbReference>
<name>A0A5C6E5J9_9BACT</name>
<sequence length="62" mass="7382">MKLQTMMMKKMQIEKTNEIVKNRAAKKKNAPLRFDETLVLNQWMLSLFNVGSFEKLAEEYDQ</sequence>
<dbReference type="Proteomes" id="UP000315471">
    <property type="component" value="Unassembled WGS sequence"/>
</dbReference>
<organism evidence="1 2">
    <name type="scientific">Novipirellula aureliae</name>
    <dbReference type="NCBI Taxonomy" id="2527966"/>
    <lineage>
        <taxon>Bacteria</taxon>
        <taxon>Pseudomonadati</taxon>
        <taxon>Planctomycetota</taxon>
        <taxon>Planctomycetia</taxon>
        <taxon>Pirellulales</taxon>
        <taxon>Pirellulaceae</taxon>
        <taxon>Novipirellula</taxon>
    </lineage>
</organism>
<evidence type="ECO:0000313" key="1">
    <source>
        <dbReference type="EMBL" id="TWU44128.1"/>
    </source>
</evidence>
<gene>
    <name evidence="1" type="ORF">Q31b_16640</name>
</gene>
<accession>A0A5C6E5J9</accession>